<dbReference type="Proteomes" id="UP000175968">
    <property type="component" value="Chromosome"/>
</dbReference>
<proteinExistence type="inferred from homology"/>
<dbReference type="AlphaFoldDB" id="A0AAC9N5B1"/>
<dbReference type="Pfam" id="PF08327">
    <property type="entry name" value="AHSA1"/>
    <property type="match status" value="1"/>
</dbReference>
<dbReference type="EMBL" id="CP017479">
    <property type="protein sequence ID" value="AOW09207.1"/>
    <property type="molecule type" value="Genomic_DNA"/>
</dbReference>
<evidence type="ECO:0000313" key="4">
    <source>
        <dbReference type="Proteomes" id="UP000175968"/>
    </source>
</evidence>
<feature type="domain" description="Activator of Hsp90 ATPase homologue 1/2-like C-terminal" evidence="2">
    <location>
        <begin position="9"/>
        <end position="132"/>
    </location>
</feature>
<dbReference type="InterPro" id="IPR023393">
    <property type="entry name" value="START-like_dom_sf"/>
</dbReference>
<sequence length="134" mass="15417">MITVQNKVNASIDKVWECWTSPEHITKWNNASDDWHTPYAENDLRTGGKFKSTMASKDGTMSFDFVGEYTLVEQNKTIKYVMPDGRKVEISFTTIPNGVEIIEKFDPETVNPEEMQQAGWQAILDNFKKHVEQL</sequence>
<reference evidence="3 4" key="1">
    <citation type="submission" date="2016-10" db="EMBL/GenBank/DDBJ databases">
        <title>Flavobacterium gilvum sp. nov., isolated from stream water.</title>
        <authorList>
            <person name="Shin S.-K."/>
            <person name="Cho Y.-J."/>
            <person name="Yi H."/>
        </authorList>
    </citation>
    <scope>NUCLEOTIDE SEQUENCE [LARGE SCALE GENOMIC DNA]</scope>
    <source>
        <strain evidence="3 4">EM1308</strain>
    </source>
</reference>
<evidence type="ECO:0000256" key="1">
    <source>
        <dbReference type="ARBA" id="ARBA00006817"/>
    </source>
</evidence>
<gene>
    <name evidence="3" type="ORF">EM308_06620</name>
</gene>
<dbReference type="RefSeq" id="WP_035639917.1">
    <property type="nucleotide sequence ID" value="NZ_CP017479.1"/>
</dbReference>
<dbReference type="Gene3D" id="3.30.530.20">
    <property type="match status" value="1"/>
</dbReference>
<accession>A0AAC9N5B1</accession>
<protein>
    <submittedName>
        <fullName evidence="3">Polyketide cyclase</fullName>
    </submittedName>
</protein>
<dbReference type="CDD" id="cd08897">
    <property type="entry name" value="SRPBCC_CalC_Aha1-like_4"/>
    <property type="match status" value="1"/>
</dbReference>
<name>A0AAC9N5B1_9FLAO</name>
<dbReference type="SUPFAM" id="SSF55961">
    <property type="entry name" value="Bet v1-like"/>
    <property type="match status" value="1"/>
</dbReference>
<comment type="similarity">
    <text evidence="1">Belongs to the AHA1 family.</text>
</comment>
<organism evidence="3 4">
    <name type="scientific">Flavobacterium gilvum</name>
    <dbReference type="NCBI Taxonomy" id="1492737"/>
    <lineage>
        <taxon>Bacteria</taxon>
        <taxon>Pseudomonadati</taxon>
        <taxon>Bacteroidota</taxon>
        <taxon>Flavobacteriia</taxon>
        <taxon>Flavobacteriales</taxon>
        <taxon>Flavobacteriaceae</taxon>
        <taxon>Flavobacterium</taxon>
    </lineage>
</organism>
<evidence type="ECO:0000313" key="3">
    <source>
        <dbReference type="EMBL" id="AOW09207.1"/>
    </source>
</evidence>
<evidence type="ECO:0000259" key="2">
    <source>
        <dbReference type="Pfam" id="PF08327"/>
    </source>
</evidence>
<dbReference type="InterPro" id="IPR013538">
    <property type="entry name" value="ASHA1/2-like_C"/>
</dbReference>
<dbReference type="KEGG" id="fgl:EM308_06620"/>
<keyword evidence="4" id="KW-1185">Reference proteome</keyword>